<proteinExistence type="predicted"/>
<dbReference type="Proteomes" id="UP000002774">
    <property type="component" value="Chromosome"/>
</dbReference>
<sequence>MKTVTIILLAFSLCFLAFIAGQGPIKMELQRQSTVDSLGACQGISYQKGRVFLYGDREVGMIREFKLVNDSLVNQHQEYKLTLNDTDVINHPTGIAYNGTGPTFIGNSIRLNTQGTKWRAVIYCINWQGLLKTGRLDGNLINTIEDDACIQGTRPEYVKLDGKWYVATADYGDHGNEVRLYDPEKLKHAKKTSEKGVLFKKFTCTPWVQNLNWVADKNMLVLIQNQTEGRKWRFTYVDLQKSINTGQQQVVKVVDIDERSDELEGFAFIGDKQKGIAVTSSHSNNVNYMHIGW</sequence>
<dbReference type="RefSeq" id="WP_008512049.1">
    <property type="nucleotide sequence ID" value="NZ_CM001403.1"/>
</dbReference>
<organism evidence="1 2">
    <name type="scientific">Mucilaginibacter paludis DSM 18603</name>
    <dbReference type="NCBI Taxonomy" id="714943"/>
    <lineage>
        <taxon>Bacteria</taxon>
        <taxon>Pseudomonadati</taxon>
        <taxon>Bacteroidota</taxon>
        <taxon>Sphingobacteriia</taxon>
        <taxon>Sphingobacteriales</taxon>
        <taxon>Sphingobacteriaceae</taxon>
        <taxon>Mucilaginibacter</taxon>
    </lineage>
</organism>
<dbReference type="eggNOG" id="ENOG502ZARY">
    <property type="taxonomic scope" value="Bacteria"/>
</dbReference>
<dbReference type="SUPFAM" id="SSF82171">
    <property type="entry name" value="DPP6 N-terminal domain-like"/>
    <property type="match status" value="1"/>
</dbReference>
<name>H1Y5U9_9SPHI</name>
<protein>
    <recommendedName>
        <fullName evidence="3">Glutamine cyclotransferase</fullName>
    </recommendedName>
</protein>
<dbReference type="AlphaFoldDB" id="H1Y5U9"/>
<evidence type="ECO:0008006" key="3">
    <source>
        <dbReference type="Google" id="ProtNLM"/>
    </source>
</evidence>
<keyword evidence="2" id="KW-1185">Reference proteome</keyword>
<dbReference type="EMBL" id="CM001403">
    <property type="protein sequence ID" value="EHQ30371.1"/>
    <property type="molecule type" value="Genomic_DNA"/>
</dbReference>
<evidence type="ECO:0000313" key="1">
    <source>
        <dbReference type="EMBL" id="EHQ30371.1"/>
    </source>
</evidence>
<dbReference type="STRING" id="714943.Mucpa_6315"/>
<accession>H1Y5U9</accession>
<dbReference type="OrthoDB" id="931771at2"/>
<gene>
    <name evidence="1" type="ORF">Mucpa_6315</name>
</gene>
<evidence type="ECO:0000313" key="2">
    <source>
        <dbReference type="Proteomes" id="UP000002774"/>
    </source>
</evidence>
<reference evidence="1" key="1">
    <citation type="submission" date="2011-09" db="EMBL/GenBank/DDBJ databases">
        <title>The permanent draft genome of Mucilaginibacter paludis DSM 18603.</title>
        <authorList>
            <consortium name="US DOE Joint Genome Institute (JGI-PGF)"/>
            <person name="Lucas S."/>
            <person name="Han J."/>
            <person name="Lapidus A."/>
            <person name="Bruce D."/>
            <person name="Goodwin L."/>
            <person name="Pitluck S."/>
            <person name="Peters L."/>
            <person name="Kyrpides N."/>
            <person name="Mavromatis K."/>
            <person name="Ivanova N."/>
            <person name="Mikhailova N."/>
            <person name="Held B."/>
            <person name="Detter J.C."/>
            <person name="Tapia R."/>
            <person name="Han C."/>
            <person name="Land M."/>
            <person name="Hauser L."/>
            <person name="Markowitz V."/>
            <person name="Cheng J.-F."/>
            <person name="Hugenholtz P."/>
            <person name="Woyke T."/>
            <person name="Wu D."/>
            <person name="Tindall B."/>
            <person name="Brambilla E."/>
            <person name="Klenk H.-P."/>
            <person name="Eisen J.A."/>
        </authorList>
    </citation>
    <scope>NUCLEOTIDE SEQUENCE [LARGE SCALE GENOMIC DNA]</scope>
    <source>
        <strain evidence="1">DSM 18603</strain>
    </source>
</reference>
<dbReference type="HOGENOM" id="CLU_962799_0_0_10"/>